<sequence>MKVGVPKGLLYYKYHPFIEKFLIELDAEVITSTDTNKDILNAGVKCCVDEACLPIKIFHGHIIDIKDKCDLLIVPRIMRVREREFICPKFCGLPEMILYSIPNMPKVMTEPIYATSEKELYTWCKKLGKMVTGDTSKIKSAFNSALEEQRNFKFGIKDEGFKITIALVGHPYNLYDTFINMNIVKKLNKMGVGVITEEYVEEEQINLQVKTLFKRPFWTFATNSYGFTTAIAKHNEISGAIYISSFACGIDSVVLELIKEKIEDFPLLVLKVDEHTGEGGLDTRIEAFIDMIERKKNNENNISTFRQHISCS</sequence>
<dbReference type="Gene3D" id="3.40.50.11900">
    <property type="match status" value="1"/>
</dbReference>
<evidence type="ECO:0000259" key="1">
    <source>
        <dbReference type="Pfam" id="PF09989"/>
    </source>
</evidence>
<dbReference type="PANTHER" id="PTHR32329:SF2">
    <property type="entry name" value="BIFUNCTIONAL PROTEIN [INCLUDES 2-HYDROXYACYL-COA DEHYDRATASE (N-TER) AND ITS ACTIVATOR DOMAIN (C_TERM)"/>
    <property type="match status" value="1"/>
</dbReference>
<dbReference type="RefSeq" id="WP_125004007.1">
    <property type="nucleotide sequence ID" value="NZ_BHYK01000022.1"/>
</dbReference>
<accession>A0A401UQK5</accession>
<evidence type="ECO:0000313" key="2">
    <source>
        <dbReference type="EMBL" id="GCD11843.1"/>
    </source>
</evidence>
<dbReference type="Pfam" id="PF06050">
    <property type="entry name" value="HGD-D"/>
    <property type="match status" value="1"/>
</dbReference>
<dbReference type="InterPro" id="IPR018709">
    <property type="entry name" value="CoA_activase_DUF2229"/>
</dbReference>
<dbReference type="AlphaFoldDB" id="A0A401UQK5"/>
<dbReference type="EMBL" id="BHYK01000022">
    <property type="protein sequence ID" value="GCD11843.1"/>
    <property type="molecule type" value="Genomic_DNA"/>
</dbReference>
<dbReference type="InterPro" id="IPR051805">
    <property type="entry name" value="Dehydratase_Activator_Redct"/>
</dbReference>
<dbReference type="InterPro" id="IPR010327">
    <property type="entry name" value="FldB/FldC_alpha/beta"/>
</dbReference>
<dbReference type="Pfam" id="PF09989">
    <property type="entry name" value="DUF2229"/>
    <property type="match status" value="1"/>
</dbReference>
<evidence type="ECO:0000313" key="3">
    <source>
        <dbReference type="Proteomes" id="UP000287872"/>
    </source>
</evidence>
<proteinExistence type="predicted"/>
<comment type="caution">
    <text evidence="2">The sequence shown here is derived from an EMBL/GenBank/DDBJ whole genome shotgun (WGS) entry which is preliminary data.</text>
</comment>
<reference evidence="2 3" key="1">
    <citation type="submission" date="2018-11" db="EMBL/GenBank/DDBJ databases">
        <title>Genome sequencing and assembly of Clostridium tagluense strain A121.</title>
        <authorList>
            <person name="Murakami T."/>
            <person name="Segawa T."/>
            <person name="Shcherbakova V.A."/>
            <person name="Mori H."/>
            <person name="Yoshimura Y."/>
        </authorList>
    </citation>
    <scope>NUCLEOTIDE SEQUENCE [LARGE SCALE GENOMIC DNA]</scope>
    <source>
        <strain evidence="2 3">A121</strain>
    </source>
</reference>
<dbReference type="OrthoDB" id="9780120at2"/>
<dbReference type="PANTHER" id="PTHR32329">
    <property type="entry name" value="BIFUNCTIONAL PROTEIN [INCLUDES 2-HYDROXYACYL-COA DEHYDRATASE (N-TER) AND ITS ACTIVATOR DOMAIN (C_TERM)-RELATED"/>
    <property type="match status" value="1"/>
</dbReference>
<keyword evidence="3" id="KW-1185">Reference proteome</keyword>
<protein>
    <submittedName>
        <fullName evidence="2">2-hydroxyglutaryl-CoA dehydratase</fullName>
    </submittedName>
</protein>
<feature type="domain" description="DUF2229" evidence="1">
    <location>
        <begin position="2"/>
        <end position="199"/>
    </location>
</feature>
<dbReference type="Proteomes" id="UP000287872">
    <property type="component" value="Unassembled WGS sequence"/>
</dbReference>
<gene>
    <name evidence="2" type="ORF">Ctaglu_34660</name>
</gene>
<organism evidence="2 3">
    <name type="scientific">Clostridium tagluense</name>
    <dbReference type="NCBI Taxonomy" id="360422"/>
    <lineage>
        <taxon>Bacteria</taxon>
        <taxon>Bacillati</taxon>
        <taxon>Bacillota</taxon>
        <taxon>Clostridia</taxon>
        <taxon>Eubacteriales</taxon>
        <taxon>Clostridiaceae</taxon>
        <taxon>Clostridium</taxon>
    </lineage>
</organism>
<name>A0A401UQK5_9CLOT</name>